<comment type="caution">
    <text evidence="1">The sequence shown here is derived from an EMBL/GenBank/DDBJ whole genome shotgun (WGS) entry which is preliminary data.</text>
</comment>
<accession>A0A6G4CNQ0</accession>
<proteinExistence type="predicted"/>
<organism evidence="1">
    <name type="scientific">Clostridium botulinum</name>
    <dbReference type="NCBI Taxonomy" id="1491"/>
    <lineage>
        <taxon>Bacteria</taxon>
        <taxon>Bacillati</taxon>
        <taxon>Bacillota</taxon>
        <taxon>Clostridia</taxon>
        <taxon>Eubacteriales</taxon>
        <taxon>Clostridiaceae</taxon>
        <taxon>Clostridium</taxon>
    </lineage>
</organism>
<reference evidence="1" key="1">
    <citation type="submission" date="2019-02" db="EMBL/GenBank/DDBJ databases">
        <title>Genome sequencing of Clostridium botulinum clinical isolates.</title>
        <authorList>
            <person name="Brunt J."/>
            <person name="Van Vliet A.H.M."/>
            <person name="Stringer S.C."/>
            <person name="Grant K.A."/>
            <person name="Carter A.C."/>
            <person name="Peck M.W."/>
        </authorList>
    </citation>
    <scope>NUCLEOTIDE SEQUENCE</scope>
    <source>
        <strain evidence="1">H114400598</strain>
    </source>
</reference>
<sequence>MARPRQPTDLLLVKGKKHLTKAEIEDRKSKEVKAPSDKVKAPSYLPADLKKEFNKIAKELKEIGIITNLDIDALARFIIAKKMYLELTKQILEKPELMIVDKDIVTTQDKLFKQCRSSASDLGLTISSRCKLVVPKKEEPNKKTEEEKLFGSSL</sequence>
<evidence type="ECO:0000313" key="1">
    <source>
        <dbReference type="EMBL" id="NEZ74260.1"/>
    </source>
</evidence>
<dbReference type="EMBL" id="SGKT01000004">
    <property type="protein sequence ID" value="NEZ74260.1"/>
    <property type="molecule type" value="Genomic_DNA"/>
</dbReference>
<name>A0A6G4CNQ0_CLOBO</name>
<dbReference type="NCBIfam" id="TIGR01558">
    <property type="entry name" value="sm_term_P27"/>
    <property type="match status" value="1"/>
</dbReference>
<protein>
    <submittedName>
        <fullName evidence="1">Phage terminase small subunit P27 family</fullName>
    </submittedName>
</protein>
<gene>
    <name evidence="1" type="ORF">EXM56_02630</name>
</gene>
<dbReference type="Pfam" id="PF05119">
    <property type="entry name" value="Terminase_4"/>
    <property type="match status" value="1"/>
</dbReference>
<dbReference type="InterPro" id="IPR006448">
    <property type="entry name" value="Phage_term_ssu_P27"/>
</dbReference>
<dbReference type="AlphaFoldDB" id="A0A6G4CNQ0"/>